<evidence type="ECO:0000313" key="2">
    <source>
        <dbReference type="EMBL" id="PIR92039.1"/>
    </source>
</evidence>
<comment type="caution">
    <text evidence="2">The sequence shown here is derived from an EMBL/GenBank/DDBJ whole genome shotgun (WGS) entry which is preliminary data.</text>
</comment>
<gene>
    <name evidence="2" type="ORF">COU01_03810</name>
</gene>
<name>A0A2H0V0Q9_9BACT</name>
<reference evidence="3" key="1">
    <citation type="submission" date="2017-09" db="EMBL/GenBank/DDBJ databases">
        <title>Depth-based differentiation of microbial function through sediment-hosted aquifers and enrichment of novel symbionts in the deep terrestrial subsurface.</title>
        <authorList>
            <person name="Probst A.J."/>
            <person name="Ladd B."/>
            <person name="Jarett J.K."/>
            <person name="Geller-Mcgrath D.E."/>
            <person name="Sieber C.M.K."/>
            <person name="Emerson J.B."/>
            <person name="Anantharaman K."/>
            <person name="Thomas B.C."/>
            <person name="Malmstrom R."/>
            <person name="Stieglmeier M."/>
            <person name="Klingl A."/>
            <person name="Woyke T."/>
            <person name="Ryan C.M."/>
            <person name="Banfield J.F."/>
        </authorList>
    </citation>
    <scope>NUCLEOTIDE SEQUENCE [LARGE SCALE GENOMIC DNA]</scope>
</reference>
<dbReference type="Proteomes" id="UP000228510">
    <property type="component" value="Unassembled WGS sequence"/>
</dbReference>
<keyword evidence="1" id="KW-0472">Membrane</keyword>
<feature type="transmembrane region" description="Helical" evidence="1">
    <location>
        <begin position="57"/>
        <end position="74"/>
    </location>
</feature>
<organism evidence="2 3">
    <name type="scientific">Candidatus Falkowbacteria bacterium CG10_big_fil_rev_8_21_14_0_10_44_15</name>
    <dbReference type="NCBI Taxonomy" id="1974569"/>
    <lineage>
        <taxon>Bacteria</taxon>
        <taxon>Candidatus Falkowiibacteriota</taxon>
    </lineage>
</organism>
<protein>
    <submittedName>
        <fullName evidence="2">Uncharacterized protein</fullName>
    </submittedName>
</protein>
<sequence length="81" mass="8815">MIWDGKKLISVHHFICKGERDAMIIAVINKKIVLASWLVGILGGVIATYFLPNDFPIIFYASLVVISGGSALAIDRDTPNS</sequence>
<dbReference type="AlphaFoldDB" id="A0A2H0V0Q9"/>
<evidence type="ECO:0000256" key="1">
    <source>
        <dbReference type="SAM" id="Phobius"/>
    </source>
</evidence>
<dbReference type="EMBL" id="PFAT01000050">
    <property type="protein sequence ID" value="PIR92039.1"/>
    <property type="molecule type" value="Genomic_DNA"/>
</dbReference>
<proteinExistence type="predicted"/>
<evidence type="ECO:0000313" key="3">
    <source>
        <dbReference type="Proteomes" id="UP000228510"/>
    </source>
</evidence>
<keyword evidence="1" id="KW-0812">Transmembrane</keyword>
<accession>A0A2H0V0Q9</accession>
<keyword evidence="1" id="KW-1133">Transmembrane helix</keyword>
<feature type="transmembrane region" description="Helical" evidence="1">
    <location>
        <begin position="32"/>
        <end position="51"/>
    </location>
</feature>